<evidence type="ECO:0000313" key="2">
    <source>
        <dbReference type="Proteomes" id="UP000011223"/>
    </source>
</evidence>
<gene>
    <name evidence="1" type="ORF">D515_01239</name>
</gene>
<accession>R1IG99</accession>
<protein>
    <submittedName>
        <fullName evidence="1">Uncharacterized protein</fullName>
    </submittedName>
</protein>
<dbReference type="Proteomes" id="UP000011223">
    <property type="component" value="Unassembled WGS sequence"/>
</dbReference>
<proteinExistence type="predicted"/>
<organism evidence="1 2">
    <name type="scientific">Grimontia indica</name>
    <dbReference type="NCBI Taxonomy" id="1056512"/>
    <lineage>
        <taxon>Bacteria</taxon>
        <taxon>Pseudomonadati</taxon>
        <taxon>Pseudomonadota</taxon>
        <taxon>Gammaproteobacteria</taxon>
        <taxon>Vibrionales</taxon>
        <taxon>Vibrionaceae</taxon>
        <taxon>Grimontia</taxon>
    </lineage>
</organism>
<dbReference type="AlphaFoldDB" id="R1IG99"/>
<name>R1IG99_9GAMM</name>
<evidence type="ECO:0000313" key="1">
    <source>
        <dbReference type="EMBL" id="EOD79766.1"/>
    </source>
</evidence>
<comment type="caution">
    <text evidence="1">The sequence shown here is derived from an EMBL/GenBank/DDBJ whole genome shotgun (WGS) entry which is preliminary data.</text>
</comment>
<reference evidence="1 2" key="1">
    <citation type="journal article" date="2014" name="PLoS ONE">
        <title>Grimontia indica AK16(T), sp. nov., Isolated from a Seawater Sample Reports the Presence of Pathogenic Genes Similar to Vibrio Genus.</title>
        <authorList>
            <person name="Singh A."/>
            <person name="Vaidya B."/>
            <person name="Khatri I."/>
            <person name="Srinivas T.N."/>
            <person name="Subramanian S."/>
            <person name="Korpole S."/>
            <person name="Pinnaka A.K."/>
        </authorList>
    </citation>
    <scope>NUCLEOTIDE SEQUENCE [LARGE SCALE GENOMIC DNA]</scope>
    <source>
        <strain evidence="1 2">AK16</strain>
    </source>
</reference>
<keyword evidence="2" id="KW-1185">Reference proteome</keyword>
<sequence length="42" mass="4779">MVFRSAKVILMACIAIQWVLGSSPNKLLKADYQRSAIWALVW</sequence>
<dbReference type="EMBL" id="ANFM02000017">
    <property type="protein sequence ID" value="EOD79766.1"/>
    <property type="molecule type" value="Genomic_DNA"/>
</dbReference>